<name>A0A239GDJ4_9ACTN</name>
<proteinExistence type="predicted"/>
<accession>A0A239GDJ4</accession>
<dbReference type="EMBL" id="FZPH01000001">
    <property type="protein sequence ID" value="SNS67189.1"/>
    <property type="molecule type" value="Genomic_DNA"/>
</dbReference>
<evidence type="ECO:0000313" key="2">
    <source>
        <dbReference type="Proteomes" id="UP000198362"/>
    </source>
</evidence>
<keyword evidence="2" id="KW-1185">Reference proteome</keyword>
<dbReference type="AlphaFoldDB" id="A0A239GDJ4"/>
<dbReference type="OrthoDB" id="5193241at2"/>
<sequence length="142" mass="15291">MTDAEIVAALAEARKAAAEVPERIREIGRAAYAWRTVDAELAALSADTDTPVGTRAEPAAVRALTFAARDLTIEVELTDDALHGQVVPPRPGEIELRDRSGVVAVAQVDELGWFVLGPIPRGMFRLHLRAGDAVVVTEWITI</sequence>
<dbReference type="RefSeq" id="WP_089243880.1">
    <property type="nucleotide sequence ID" value="NZ_FZPH01000001.1"/>
</dbReference>
<protein>
    <recommendedName>
        <fullName evidence="3">Carboxypeptidase regulatory-like domain-containing protein</fullName>
    </recommendedName>
</protein>
<reference evidence="1 2" key="1">
    <citation type="submission" date="2017-06" db="EMBL/GenBank/DDBJ databases">
        <authorList>
            <person name="Kim H.J."/>
            <person name="Triplett B.A."/>
        </authorList>
    </citation>
    <scope>NUCLEOTIDE SEQUENCE [LARGE SCALE GENOMIC DNA]</scope>
    <source>
        <strain evidence="1 2">CGMCC 4.5593</strain>
    </source>
</reference>
<evidence type="ECO:0000313" key="1">
    <source>
        <dbReference type="EMBL" id="SNS67189.1"/>
    </source>
</evidence>
<evidence type="ECO:0008006" key="3">
    <source>
        <dbReference type="Google" id="ProtNLM"/>
    </source>
</evidence>
<dbReference type="Proteomes" id="UP000198362">
    <property type="component" value="Unassembled WGS sequence"/>
</dbReference>
<gene>
    <name evidence="1" type="ORF">SAMN05421812_101347</name>
</gene>
<organism evidence="1 2">
    <name type="scientific">Asanoa hainanensis</name>
    <dbReference type="NCBI Taxonomy" id="560556"/>
    <lineage>
        <taxon>Bacteria</taxon>
        <taxon>Bacillati</taxon>
        <taxon>Actinomycetota</taxon>
        <taxon>Actinomycetes</taxon>
        <taxon>Micromonosporales</taxon>
        <taxon>Micromonosporaceae</taxon>
        <taxon>Asanoa</taxon>
    </lineage>
</organism>